<gene>
    <name evidence="2" type="ORF">RM520_01495</name>
</gene>
<comment type="caution">
    <text evidence="2">The sequence shown here is derived from an EMBL/GenBank/DDBJ whole genome shotgun (WGS) entry which is preliminary data.</text>
</comment>
<evidence type="ECO:0000259" key="1">
    <source>
        <dbReference type="Pfam" id="PF19580"/>
    </source>
</evidence>
<dbReference type="Gene3D" id="3.60.10.10">
    <property type="entry name" value="Endonuclease/exonuclease/phosphatase"/>
    <property type="match status" value="1"/>
</dbReference>
<dbReference type="RefSeq" id="WP_311383940.1">
    <property type="nucleotide sequence ID" value="NZ_JAVRHU010000001.1"/>
</dbReference>
<dbReference type="Proteomes" id="UP001250662">
    <property type="component" value="Unassembled WGS sequence"/>
</dbReference>
<dbReference type="InterPro" id="IPR005135">
    <property type="entry name" value="Endo/exonuclease/phosphatase"/>
</dbReference>
<evidence type="ECO:0000313" key="3">
    <source>
        <dbReference type="Proteomes" id="UP001250662"/>
    </source>
</evidence>
<name>A0ABU3BCU0_9FLAO</name>
<dbReference type="EMBL" id="JAVRHU010000001">
    <property type="protein sequence ID" value="MDT0620277.1"/>
    <property type="molecule type" value="Genomic_DNA"/>
</dbReference>
<keyword evidence="3" id="KW-1185">Reference proteome</keyword>
<dbReference type="SUPFAM" id="SSF56219">
    <property type="entry name" value="DNase I-like"/>
    <property type="match status" value="1"/>
</dbReference>
<dbReference type="PANTHER" id="PTHR42834:SF1">
    <property type="entry name" value="ENDONUCLEASE_EXONUCLEASE_PHOSPHATASE FAMILY PROTEIN (AFU_ORTHOLOGUE AFUA_3G09210)"/>
    <property type="match status" value="1"/>
</dbReference>
<proteinExistence type="predicted"/>
<feature type="domain" description="Endonuclease/exonuclease/phosphatase" evidence="1">
    <location>
        <begin position="27"/>
        <end position="342"/>
    </location>
</feature>
<dbReference type="Pfam" id="PF19580">
    <property type="entry name" value="Exo_endo_phos_3"/>
    <property type="match status" value="1"/>
</dbReference>
<organism evidence="2 3">
    <name type="scientific">Croceitalea vernalis</name>
    <dbReference type="NCBI Taxonomy" id="3075599"/>
    <lineage>
        <taxon>Bacteria</taxon>
        <taxon>Pseudomonadati</taxon>
        <taxon>Bacteroidota</taxon>
        <taxon>Flavobacteriia</taxon>
        <taxon>Flavobacteriales</taxon>
        <taxon>Flavobacteriaceae</taxon>
        <taxon>Croceitalea</taxon>
    </lineage>
</organism>
<dbReference type="InterPro" id="IPR036691">
    <property type="entry name" value="Endo/exonu/phosph_ase_sf"/>
</dbReference>
<keyword evidence="2" id="KW-0540">Nuclease</keyword>
<accession>A0ABU3BCU0</accession>
<sequence>MRLGLVVLFLFSSYCFGQNEKTFKVRTIAFYNVENLFDTENDTLVFDDQRTSKGRYRWTKKRYQKKINDISRVISQIGYGLTGSSPDIVGLCEVENKKVIVDLINDENLLDKDYGIIHFDSPDERGIDVALLYKKEVFLPTSFKSQRVLLFDTEGKRDYTRDQLVVGGLLDKEQFYFIVNHWPSRSGGEARSKPNRIKAAQRNKRTIDSIQKLNSSAKIISMGDFNDDPVDDSFKKVLKSIGKLKKLDSTSLFNPMERLFKKGVGSLAYRDKWNLFDQFVLTPNLISKNRQNHSYWKAGIFNPSYLENSQGKYKGYPFRTYVGTTYQGGYADHFPIYLYLVKEVQSSSNSLKKGRF</sequence>
<reference evidence="2 3" key="1">
    <citation type="submission" date="2023-09" db="EMBL/GenBank/DDBJ databases">
        <authorList>
            <person name="Rey-Velasco X."/>
        </authorList>
    </citation>
    <scope>NUCLEOTIDE SEQUENCE [LARGE SCALE GENOMIC DNA]</scope>
    <source>
        <strain evidence="2 3">P007</strain>
    </source>
</reference>
<protein>
    <submittedName>
        <fullName evidence="2">Endonuclease/exonuclease/phosphatase family protein</fullName>
    </submittedName>
</protein>
<keyword evidence="2" id="KW-0255">Endonuclease</keyword>
<evidence type="ECO:0000313" key="2">
    <source>
        <dbReference type="EMBL" id="MDT0620277.1"/>
    </source>
</evidence>
<dbReference type="PANTHER" id="PTHR42834">
    <property type="entry name" value="ENDONUCLEASE/EXONUCLEASE/PHOSPHATASE FAMILY PROTEIN (AFU_ORTHOLOGUE AFUA_3G09210)"/>
    <property type="match status" value="1"/>
</dbReference>
<keyword evidence="2" id="KW-0378">Hydrolase</keyword>
<dbReference type="GO" id="GO:0004519">
    <property type="term" value="F:endonuclease activity"/>
    <property type="evidence" value="ECO:0007669"/>
    <property type="project" value="UniProtKB-KW"/>
</dbReference>